<sequence length="239" mass="26337">MQRARKRKGYQELDAKQKRLRRAELENFVHTLANGDDSDVKALLSDFLFSNRKMRNRAQDIIYDSEGFRSMILSTPPTWLFSTMDILARRRREMAIERRRREKALNNNGNEGRVSYGGGQSSSGSASRGGTMFPRGVKHPVTQPMPEQQAGASQDSTLAPAAEEAKAAAAQGALSLVSDVQAEVPPLGEEQQMATEVAFQASEEAHIVLGMSAKLIAERGAPEVAIKRKKKVARGEAPW</sequence>
<protein>
    <submittedName>
        <fullName evidence="2">Uncharacterized protein</fullName>
    </submittedName>
</protein>
<dbReference type="EMBL" id="HBHR01001632">
    <property type="protein sequence ID" value="CAD9858150.1"/>
    <property type="molecule type" value="Transcribed_RNA"/>
</dbReference>
<proteinExistence type="predicted"/>
<feature type="region of interest" description="Disordered" evidence="1">
    <location>
        <begin position="100"/>
        <end position="159"/>
    </location>
</feature>
<dbReference type="AlphaFoldDB" id="A0A7S2UW03"/>
<name>A0A7S2UW03_9STRA</name>
<evidence type="ECO:0000313" key="2">
    <source>
        <dbReference type="EMBL" id="CAD9858150.1"/>
    </source>
</evidence>
<organism evidence="2">
    <name type="scientific">Fibrocapsa japonica</name>
    <dbReference type="NCBI Taxonomy" id="94617"/>
    <lineage>
        <taxon>Eukaryota</taxon>
        <taxon>Sar</taxon>
        <taxon>Stramenopiles</taxon>
        <taxon>Ochrophyta</taxon>
        <taxon>Raphidophyceae</taxon>
        <taxon>Chattonellales</taxon>
        <taxon>Chattonellaceae</taxon>
        <taxon>Fibrocapsa</taxon>
    </lineage>
</organism>
<reference evidence="2" key="1">
    <citation type="submission" date="2021-01" db="EMBL/GenBank/DDBJ databases">
        <authorList>
            <person name="Corre E."/>
            <person name="Pelletier E."/>
            <person name="Niang G."/>
            <person name="Scheremetjew M."/>
            <person name="Finn R."/>
            <person name="Kale V."/>
            <person name="Holt S."/>
            <person name="Cochrane G."/>
            <person name="Meng A."/>
            <person name="Brown T."/>
            <person name="Cohen L."/>
        </authorList>
    </citation>
    <scope>NUCLEOTIDE SEQUENCE</scope>
    <source>
        <strain evidence="2">CCMP1661</strain>
    </source>
</reference>
<gene>
    <name evidence="2" type="ORF">FJAP1339_LOCUS668</name>
</gene>
<accession>A0A7S2UW03</accession>
<evidence type="ECO:0000256" key="1">
    <source>
        <dbReference type="SAM" id="MobiDB-lite"/>
    </source>
</evidence>